<dbReference type="Gene3D" id="3.40.50.300">
    <property type="entry name" value="P-loop containing nucleotide triphosphate hydrolases"/>
    <property type="match status" value="3"/>
</dbReference>
<protein>
    <submittedName>
        <fullName evidence="7">AAA family ATPase</fullName>
    </submittedName>
</protein>
<dbReference type="Proteomes" id="UP000550354">
    <property type="component" value="Unassembled WGS sequence"/>
</dbReference>
<keyword evidence="3 5" id="KW-0347">Helicase</keyword>
<keyword evidence="2 5" id="KW-0378">Hydrolase</keyword>
<dbReference type="GO" id="GO:0043138">
    <property type="term" value="F:3'-5' DNA helicase activity"/>
    <property type="evidence" value="ECO:0007669"/>
    <property type="project" value="TreeGrafter"/>
</dbReference>
<dbReference type="RefSeq" id="WP_181753886.1">
    <property type="nucleotide sequence ID" value="NZ_JACEOG010000001.1"/>
</dbReference>
<dbReference type="InterPro" id="IPR027417">
    <property type="entry name" value="P-loop_NTPase"/>
</dbReference>
<sequence length="695" mass="76264">MSKPSPDERELQHEQAYVDTVYERLEESTKVAKSLVAEGLARGHIGHEGGLVERDAMVYQASRRLSALHAAHDGLVFGRLDLGTGDARYIGRIGVRDEDREIILIDWRAPAAAVFYQATAQDPAGVVRRRVLRCRGDRVIGIEDELLDADAAPDDMVVIGEGALLASLSRARDSSMHSVVATIQKEQDEAIRAPARGATIIGGGPGTGKTVVALHRAAFLLYTDRRRFESGGVLVVGPSGVFMNYIERVLPSLGETSVVLRSIGEVVNGIRATQHALPEAAALLGSANMAKALARIAKSPQPGTPNRFDLFYRDDRLVLEASDLARIRRKVLSNGLPNTTLGVVREELVKALWERVTGDRGLDRGEEAFADHLDGDLTFETFVDAWWPELDPVEVWRTVPSRLGEVASDLFTSFEQQVLRREWADEPTIEDIPLIDELRHLLGEAPVRTEDDWATPKQMMSFEEREREDRVHATGSIDDEGFAHVLVDEAQDLSPMQWRMLGRRGRTASWTIVGDEAQSSWPVPAESAAARDEALGTMPVHRFRLSTNYRNSAEIYEFAAQVARQAIANPDLAEAVRRTGVDPRHEVVEGDRLVERAVAEATEMLEQVEGTVAVVAPASRLAALAEAMPADDRLRVLDPLDTKGLEFDGVVLVDADGVVGESAAGWRTLYVVLTRATQGLVTVGTSRSWLDRVDG</sequence>
<evidence type="ECO:0000256" key="3">
    <source>
        <dbReference type="ARBA" id="ARBA00022806"/>
    </source>
</evidence>
<dbReference type="PANTHER" id="PTHR11070">
    <property type="entry name" value="UVRD / RECB / PCRA DNA HELICASE FAMILY MEMBER"/>
    <property type="match status" value="1"/>
</dbReference>
<keyword evidence="8" id="KW-1185">Reference proteome</keyword>
<dbReference type="GO" id="GO:0005829">
    <property type="term" value="C:cytosol"/>
    <property type="evidence" value="ECO:0007669"/>
    <property type="project" value="TreeGrafter"/>
</dbReference>
<dbReference type="AlphaFoldDB" id="A0A838XLB9"/>
<evidence type="ECO:0000313" key="7">
    <source>
        <dbReference type="EMBL" id="MBA4607670.1"/>
    </source>
</evidence>
<evidence type="ECO:0000256" key="1">
    <source>
        <dbReference type="ARBA" id="ARBA00022741"/>
    </source>
</evidence>
<dbReference type="PANTHER" id="PTHR11070:SF45">
    <property type="entry name" value="DNA 3'-5' HELICASE"/>
    <property type="match status" value="1"/>
</dbReference>
<accession>A0A838XLB9</accession>
<dbReference type="InterPro" id="IPR000212">
    <property type="entry name" value="DNA_helicase_UvrD/REP"/>
</dbReference>
<evidence type="ECO:0000256" key="4">
    <source>
        <dbReference type="ARBA" id="ARBA00022840"/>
    </source>
</evidence>
<dbReference type="GO" id="GO:0000725">
    <property type="term" value="P:recombinational repair"/>
    <property type="evidence" value="ECO:0007669"/>
    <property type="project" value="TreeGrafter"/>
</dbReference>
<dbReference type="GO" id="GO:0003677">
    <property type="term" value="F:DNA binding"/>
    <property type="evidence" value="ECO:0007669"/>
    <property type="project" value="InterPro"/>
</dbReference>
<evidence type="ECO:0000256" key="2">
    <source>
        <dbReference type="ARBA" id="ARBA00022801"/>
    </source>
</evidence>
<gene>
    <name evidence="7" type="ORF">H1W00_04195</name>
</gene>
<feature type="binding site" evidence="5">
    <location>
        <begin position="203"/>
        <end position="210"/>
    </location>
    <ligand>
        <name>ATP</name>
        <dbReference type="ChEBI" id="CHEBI:30616"/>
    </ligand>
</feature>
<evidence type="ECO:0000256" key="5">
    <source>
        <dbReference type="PROSITE-ProRule" id="PRU00560"/>
    </source>
</evidence>
<dbReference type="Pfam" id="PF13245">
    <property type="entry name" value="AAA_19"/>
    <property type="match status" value="1"/>
</dbReference>
<reference evidence="7 8" key="1">
    <citation type="submission" date="2020-07" db="EMBL/GenBank/DDBJ databases">
        <title>Draft genome and description of Aeromicrobium phoceense strain Marseille-Q0843 isolated from healthy skin swab.</title>
        <authorList>
            <person name="Boxberger M."/>
            <person name="La Scola B."/>
        </authorList>
    </citation>
    <scope>NUCLEOTIDE SEQUENCE [LARGE SCALE GENOMIC DNA]</scope>
    <source>
        <strain evidence="7 8">Marseille-Q0843</strain>
    </source>
</reference>
<keyword evidence="4 5" id="KW-0067">ATP-binding</keyword>
<proteinExistence type="predicted"/>
<name>A0A838XLB9_9ACTN</name>
<dbReference type="PROSITE" id="PS51198">
    <property type="entry name" value="UVRD_HELICASE_ATP_BIND"/>
    <property type="match status" value="1"/>
</dbReference>
<evidence type="ECO:0000259" key="6">
    <source>
        <dbReference type="PROSITE" id="PS51198"/>
    </source>
</evidence>
<feature type="domain" description="UvrD-like helicase ATP-binding" evidence="6">
    <location>
        <begin position="182"/>
        <end position="552"/>
    </location>
</feature>
<dbReference type="EMBL" id="JACEOG010000001">
    <property type="protein sequence ID" value="MBA4607670.1"/>
    <property type="molecule type" value="Genomic_DNA"/>
</dbReference>
<evidence type="ECO:0000313" key="8">
    <source>
        <dbReference type="Proteomes" id="UP000550354"/>
    </source>
</evidence>
<comment type="caution">
    <text evidence="7">The sequence shown here is derived from an EMBL/GenBank/DDBJ whole genome shotgun (WGS) entry which is preliminary data.</text>
</comment>
<dbReference type="InterPro" id="IPR014016">
    <property type="entry name" value="UvrD-like_ATP-bd"/>
</dbReference>
<dbReference type="GO" id="GO:0016787">
    <property type="term" value="F:hydrolase activity"/>
    <property type="evidence" value="ECO:0007669"/>
    <property type="project" value="UniProtKB-UniRule"/>
</dbReference>
<organism evidence="7 8">
    <name type="scientific">Aeromicrobium phoceense</name>
    <dbReference type="NCBI Taxonomy" id="2754045"/>
    <lineage>
        <taxon>Bacteria</taxon>
        <taxon>Bacillati</taxon>
        <taxon>Actinomycetota</taxon>
        <taxon>Actinomycetes</taxon>
        <taxon>Propionibacteriales</taxon>
        <taxon>Nocardioidaceae</taxon>
        <taxon>Aeromicrobium</taxon>
    </lineage>
</organism>
<dbReference type="GO" id="GO:0005524">
    <property type="term" value="F:ATP binding"/>
    <property type="evidence" value="ECO:0007669"/>
    <property type="project" value="UniProtKB-UniRule"/>
</dbReference>
<dbReference type="SUPFAM" id="SSF52540">
    <property type="entry name" value="P-loop containing nucleoside triphosphate hydrolases"/>
    <property type="match status" value="1"/>
</dbReference>
<keyword evidence="1 5" id="KW-0547">Nucleotide-binding</keyword>